<gene>
    <name evidence="1" type="ORF">SAMN04489711_10549</name>
</gene>
<accession>A0A1I2D8T8</accession>
<dbReference type="RefSeq" id="WP_092939300.1">
    <property type="nucleotide sequence ID" value="NZ_FONX01000005.1"/>
</dbReference>
<dbReference type="Proteomes" id="UP000199119">
    <property type="component" value="Unassembled WGS sequence"/>
</dbReference>
<reference evidence="2" key="1">
    <citation type="submission" date="2016-10" db="EMBL/GenBank/DDBJ databases">
        <authorList>
            <person name="Varghese N."/>
            <person name="Submissions S."/>
        </authorList>
    </citation>
    <scope>NUCLEOTIDE SEQUENCE [LARGE SCALE GENOMIC DNA]</scope>
    <source>
        <strain evidence="2">DSM 27981</strain>
    </source>
</reference>
<evidence type="ECO:0000313" key="1">
    <source>
        <dbReference type="EMBL" id="SFE76946.1"/>
    </source>
</evidence>
<sequence>MPTATHSADRQSELRAALPHIQNLLKTNQAGQIGDDVIDELVKCFWMEWDGGALKLTATGLNICRQFTMEAQQRAV</sequence>
<protein>
    <submittedName>
        <fullName evidence="1">Uncharacterized protein</fullName>
    </submittedName>
</protein>
<dbReference type="OrthoDB" id="9154606at2"/>
<proteinExistence type="predicted"/>
<keyword evidence="2" id="KW-1185">Reference proteome</keyword>
<organism evidence="1 2">
    <name type="scientific">Paracidovorax wautersii</name>
    <dbReference type="NCBI Taxonomy" id="1177982"/>
    <lineage>
        <taxon>Bacteria</taxon>
        <taxon>Pseudomonadati</taxon>
        <taxon>Pseudomonadota</taxon>
        <taxon>Betaproteobacteria</taxon>
        <taxon>Burkholderiales</taxon>
        <taxon>Comamonadaceae</taxon>
        <taxon>Paracidovorax</taxon>
    </lineage>
</organism>
<name>A0A1I2D8T8_9BURK</name>
<dbReference type="EMBL" id="FONX01000005">
    <property type="protein sequence ID" value="SFE76946.1"/>
    <property type="molecule type" value="Genomic_DNA"/>
</dbReference>
<evidence type="ECO:0000313" key="2">
    <source>
        <dbReference type="Proteomes" id="UP000199119"/>
    </source>
</evidence>
<dbReference type="AlphaFoldDB" id="A0A1I2D8T8"/>